<keyword evidence="3" id="KW-1185">Reference proteome</keyword>
<evidence type="ECO:0000313" key="3">
    <source>
        <dbReference type="Proteomes" id="UP000248783"/>
    </source>
</evidence>
<sequence>MKVFITGGTGYLGSVVVQHLVAGGHEVSALARSHQSARRLTRAGAVPIRGSLADTRLLADAAADADAVIHAAVDYSMTDEAAQTELAAVTALVAGAGTARTGKPVIYTSTGLVYGFDPDHDASEDATLPQVSAQPVKVAAERVVLGAAGITSIVVRAGLLFGRGGSSMITGLIDHATTNGRSIYVDEGDNTWLPLHVDDLARLYTRALCHPVAGVFNAAGEVRFSFRGLAEAVGQLTATPAVSVPLAAAEQAFGPAARVLTTTSRLSSSKARSAFGWAPSDRSLIEEILVGSYRDLRDSVA</sequence>
<feature type="domain" description="NAD-dependent epimerase/dehydratase" evidence="1">
    <location>
        <begin position="3"/>
        <end position="217"/>
    </location>
</feature>
<dbReference type="Pfam" id="PF01370">
    <property type="entry name" value="Epimerase"/>
    <property type="match status" value="1"/>
</dbReference>
<dbReference type="PANTHER" id="PTHR48079:SF9">
    <property type="entry name" value="PUTATIVE-RELATED"/>
    <property type="match status" value="1"/>
</dbReference>
<proteinExistence type="predicted"/>
<protein>
    <recommendedName>
        <fullName evidence="1">NAD-dependent epimerase/dehydratase domain-containing protein</fullName>
    </recommendedName>
</protein>
<evidence type="ECO:0000313" key="2">
    <source>
        <dbReference type="EMBL" id="PZR53167.1"/>
    </source>
</evidence>
<dbReference type="InterPro" id="IPR036291">
    <property type="entry name" value="NAD(P)-bd_dom_sf"/>
</dbReference>
<name>A0A2W5WP56_9MICO</name>
<dbReference type="GO" id="GO:0005737">
    <property type="term" value="C:cytoplasm"/>
    <property type="evidence" value="ECO:0007669"/>
    <property type="project" value="TreeGrafter"/>
</dbReference>
<dbReference type="Gene3D" id="3.40.50.720">
    <property type="entry name" value="NAD(P)-binding Rossmann-like Domain"/>
    <property type="match status" value="1"/>
</dbReference>
<dbReference type="RefSeq" id="WP_111250958.1">
    <property type="nucleotide sequence ID" value="NZ_QKWH01000005.1"/>
</dbReference>
<dbReference type="PANTHER" id="PTHR48079">
    <property type="entry name" value="PROTEIN YEEZ"/>
    <property type="match status" value="1"/>
</dbReference>
<reference evidence="2 3" key="1">
    <citation type="submission" date="2018-06" db="EMBL/GenBank/DDBJ databases">
        <title>Whole genome sequencing of a novel hydrocarbon degrading bacterial strain, PW21 isolated from oil contaminated produced water sample.</title>
        <authorList>
            <person name="Nagkirti P."/>
            <person name="Shaikh A."/>
            <person name="Gowdaman V."/>
            <person name="Engineer A.E."/>
            <person name="Dagar S."/>
            <person name="Dhakephalkar P.K."/>
        </authorList>
    </citation>
    <scope>NUCLEOTIDE SEQUENCE [LARGE SCALE GENOMIC DNA]</scope>
    <source>
        <strain evidence="2 3">PW21</strain>
    </source>
</reference>
<gene>
    <name evidence="2" type="ORF">DNL40_09250</name>
</gene>
<comment type="caution">
    <text evidence="2">The sequence shown here is derived from an EMBL/GenBank/DDBJ whole genome shotgun (WGS) entry which is preliminary data.</text>
</comment>
<dbReference type="SUPFAM" id="SSF51735">
    <property type="entry name" value="NAD(P)-binding Rossmann-fold domains"/>
    <property type="match status" value="1"/>
</dbReference>
<dbReference type="InterPro" id="IPR051783">
    <property type="entry name" value="NAD(P)-dependent_oxidoreduct"/>
</dbReference>
<dbReference type="AlphaFoldDB" id="A0A2W5WP56"/>
<organism evidence="2 3">
    <name type="scientific">Xylanimonas oleitrophica</name>
    <dbReference type="NCBI Taxonomy" id="2607479"/>
    <lineage>
        <taxon>Bacteria</taxon>
        <taxon>Bacillati</taxon>
        <taxon>Actinomycetota</taxon>
        <taxon>Actinomycetes</taxon>
        <taxon>Micrococcales</taxon>
        <taxon>Promicromonosporaceae</taxon>
        <taxon>Xylanimonas</taxon>
    </lineage>
</organism>
<evidence type="ECO:0000259" key="1">
    <source>
        <dbReference type="Pfam" id="PF01370"/>
    </source>
</evidence>
<dbReference type="EMBL" id="QKWH01000005">
    <property type="protein sequence ID" value="PZR53167.1"/>
    <property type="molecule type" value="Genomic_DNA"/>
</dbReference>
<dbReference type="InterPro" id="IPR001509">
    <property type="entry name" value="Epimerase_deHydtase"/>
</dbReference>
<accession>A0A2W5WP56</accession>
<dbReference type="Proteomes" id="UP000248783">
    <property type="component" value="Unassembled WGS sequence"/>
</dbReference>
<dbReference type="GO" id="GO:0004029">
    <property type="term" value="F:aldehyde dehydrogenase (NAD+) activity"/>
    <property type="evidence" value="ECO:0007669"/>
    <property type="project" value="TreeGrafter"/>
</dbReference>